<comment type="caution">
    <text evidence="3">The sequence shown here is derived from an EMBL/GenBank/DDBJ whole genome shotgun (WGS) entry which is preliminary data.</text>
</comment>
<dbReference type="PROSITE" id="PS51892">
    <property type="entry name" value="SUBTILASE"/>
    <property type="match status" value="1"/>
</dbReference>
<dbReference type="Pfam" id="PF00082">
    <property type="entry name" value="Peptidase_S8"/>
    <property type="match status" value="1"/>
</dbReference>
<keyword evidence="4" id="KW-1185">Reference proteome</keyword>
<gene>
    <name evidence="3" type="ORF">AHMF7605_02920</name>
</gene>
<dbReference type="GO" id="GO:0004252">
    <property type="term" value="F:serine-type endopeptidase activity"/>
    <property type="evidence" value="ECO:0007669"/>
    <property type="project" value="InterPro"/>
</dbReference>
<organism evidence="3 4">
    <name type="scientific">Adhaeribacter arboris</name>
    <dbReference type="NCBI Taxonomy" id="2072846"/>
    <lineage>
        <taxon>Bacteria</taxon>
        <taxon>Pseudomonadati</taxon>
        <taxon>Bacteroidota</taxon>
        <taxon>Cytophagia</taxon>
        <taxon>Cytophagales</taxon>
        <taxon>Hymenobacteraceae</taxon>
        <taxon>Adhaeribacter</taxon>
    </lineage>
</organism>
<dbReference type="InterPro" id="IPR000209">
    <property type="entry name" value="Peptidase_S8/S53_dom"/>
</dbReference>
<dbReference type="SUPFAM" id="SSF52743">
    <property type="entry name" value="Subtilisin-like"/>
    <property type="match status" value="1"/>
</dbReference>
<sequence>MEFTNQTSTVSRRTQDDYDLWSASGVAKNVLTIGAVSAVTGGYQNPEEVKSAYFSSWGSTDDGRTRPDLVGNGVGVFSSVATSDAAYDSYDGTSMAAPNITCSMFLLQEQYAKLHQNATMRAATLKGLVIHTADEVGKAAGPDYIYGWSLLNTAKAAALILNSDATHLLAEKN</sequence>
<dbReference type="GO" id="GO:0006508">
    <property type="term" value="P:proteolysis"/>
    <property type="evidence" value="ECO:0007669"/>
    <property type="project" value="InterPro"/>
</dbReference>
<feature type="domain" description="Peptidase S8/S53" evidence="2">
    <location>
        <begin position="22"/>
        <end position="148"/>
    </location>
</feature>
<name>A0A2T2YAJ7_9BACT</name>
<comment type="caution">
    <text evidence="1">Lacks conserved residue(s) required for the propagation of feature annotation.</text>
</comment>
<dbReference type="Proteomes" id="UP000240357">
    <property type="component" value="Unassembled WGS sequence"/>
</dbReference>
<comment type="similarity">
    <text evidence="1">Belongs to the peptidase S8 family.</text>
</comment>
<evidence type="ECO:0000259" key="2">
    <source>
        <dbReference type="Pfam" id="PF00082"/>
    </source>
</evidence>
<evidence type="ECO:0000313" key="3">
    <source>
        <dbReference type="EMBL" id="PSR52550.1"/>
    </source>
</evidence>
<evidence type="ECO:0000313" key="4">
    <source>
        <dbReference type="Proteomes" id="UP000240357"/>
    </source>
</evidence>
<evidence type="ECO:0000256" key="1">
    <source>
        <dbReference type="PROSITE-ProRule" id="PRU01240"/>
    </source>
</evidence>
<dbReference type="InterPro" id="IPR036852">
    <property type="entry name" value="Peptidase_S8/S53_dom_sf"/>
</dbReference>
<proteinExistence type="inferred from homology"/>
<protein>
    <recommendedName>
        <fullName evidence="2">Peptidase S8/S53 domain-containing protein</fullName>
    </recommendedName>
</protein>
<accession>A0A2T2YAJ7</accession>
<dbReference type="EMBL" id="PYFT01000001">
    <property type="protein sequence ID" value="PSR52550.1"/>
    <property type="molecule type" value="Genomic_DNA"/>
</dbReference>
<dbReference type="AlphaFoldDB" id="A0A2T2YAJ7"/>
<dbReference type="Gene3D" id="3.40.50.200">
    <property type="entry name" value="Peptidase S8/S53 domain"/>
    <property type="match status" value="1"/>
</dbReference>
<reference evidence="3 4" key="1">
    <citation type="submission" date="2018-03" db="EMBL/GenBank/DDBJ databases">
        <title>Adhaeribacter sp. HMF7605 Genome sequencing and assembly.</title>
        <authorList>
            <person name="Kang H."/>
            <person name="Kang J."/>
            <person name="Cha I."/>
            <person name="Kim H."/>
            <person name="Joh K."/>
        </authorList>
    </citation>
    <scope>NUCLEOTIDE SEQUENCE [LARGE SCALE GENOMIC DNA]</scope>
    <source>
        <strain evidence="3 4">HMF7605</strain>
    </source>
</reference>